<dbReference type="Gene3D" id="1.20.1250.20">
    <property type="entry name" value="MFS general substrate transporter like domains"/>
    <property type="match status" value="1"/>
</dbReference>
<evidence type="ECO:0000256" key="1">
    <source>
        <dbReference type="ARBA" id="ARBA00004141"/>
    </source>
</evidence>
<evidence type="ECO:0000256" key="2">
    <source>
        <dbReference type="ARBA" id="ARBA00022448"/>
    </source>
</evidence>
<dbReference type="EMBL" id="QEAP01000059">
    <property type="protein sequence ID" value="TPX76058.1"/>
    <property type="molecule type" value="Genomic_DNA"/>
</dbReference>
<feature type="transmembrane region" description="Helical" evidence="7">
    <location>
        <begin position="111"/>
        <end position="133"/>
    </location>
</feature>
<feature type="transmembrane region" description="Helical" evidence="7">
    <location>
        <begin position="560"/>
        <end position="582"/>
    </location>
</feature>
<organism evidence="8 9">
    <name type="scientific">Chytriomyces confervae</name>
    <dbReference type="NCBI Taxonomy" id="246404"/>
    <lineage>
        <taxon>Eukaryota</taxon>
        <taxon>Fungi</taxon>
        <taxon>Fungi incertae sedis</taxon>
        <taxon>Chytridiomycota</taxon>
        <taxon>Chytridiomycota incertae sedis</taxon>
        <taxon>Chytridiomycetes</taxon>
        <taxon>Chytridiales</taxon>
        <taxon>Chytriomycetaceae</taxon>
        <taxon>Chytriomyces</taxon>
    </lineage>
</organism>
<feature type="transmembrane region" description="Helical" evidence="7">
    <location>
        <begin position="378"/>
        <end position="397"/>
    </location>
</feature>
<feature type="transmembrane region" description="Helical" evidence="7">
    <location>
        <begin position="496"/>
        <end position="518"/>
    </location>
</feature>
<dbReference type="Proteomes" id="UP000320333">
    <property type="component" value="Unassembled WGS sequence"/>
</dbReference>
<proteinExistence type="predicted"/>
<keyword evidence="4 7" id="KW-1133">Transmembrane helix</keyword>
<comment type="caution">
    <text evidence="8">The sequence shown here is derived from an EMBL/GenBank/DDBJ whole genome shotgun (WGS) entry which is preliminary data.</text>
</comment>
<dbReference type="InterPro" id="IPR001958">
    <property type="entry name" value="Tet-R_TetA/multi-R_MdtG-like"/>
</dbReference>
<evidence type="ECO:0000313" key="8">
    <source>
        <dbReference type="EMBL" id="TPX76058.1"/>
    </source>
</evidence>
<feature type="transmembrane region" description="Helical" evidence="7">
    <location>
        <begin position="343"/>
        <end position="366"/>
    </location>
</feature>
<dbReference type="InterPro" id="IPR036259">
    <property type="entry name" value="MFS_trans_sf"/>
</dbReference>
<dbReference type="PANTHER" id="PTHR23504:SF15">
    <property type="entry name" value="MAJOR FACILITATOR SUPERFAMILY (MFS) PROFILE DOMAIN-CONTAINING PROTEIN"/>
    <property type="match status" value="1"/>
</dbReference>
<protein>
    <recommendedName>
        <fullName evidence="10">Major facilitator superfamily (MFS) profile domain-containing protein</fullName>
    </recommendedName>
</protein>
<dbReference type="PRINTS" id="PR01035">
    <property type="entry name" value="TCRTETA"/>
</dbReference>
<dbReference type="Pfam" id="PF07690">
    <property type="entry name" value="MFS_1"/>
    <property type="match status" value="1"/>
</dbReference>
<keyword evidence="2" id="KW-0813">Transport</keyword>
<feature type="transmembrane region" description="Helical" evidence="7">
    <location>
        <begin position="145"/>
        <end position="168"/>
    </location>
</feature>
<evidence type="ECO:0000256" key="3">
    <source>
        <dbReference type="ARBA" id="ARBA00022692"/>
    </source>
</evidence>
<dbReference type="InterPro" id="IPR005829">
    <property type="entry name" value="Sugar_transporter_CS"/>
</dbReference>
<keyword evidence="3 7" id="KW-0812">Transmembrane</keyword>
<feature type="transmembrane region" description="Helical" evidence="7">
    <location>
        <begin position="530"/>
        <end position="548"/>
    </location>
</feature>
<dbReference type="AlphaFoldDB" id="A0A507FKU8"/>
<keyword evidence="5 7" id="KW-0472">Membrane</keyword>
<sequence>MLFGFSEHDFPPDFPYRSIALLLLTVLPEVLIHSMLGPTYPYMVRHLLPNEDRIGYYAGLLQSAYFLPTIVCAPVMGFLSDKYGRKPVLLAGLAGYGCGTMLLGLSPNYWMSVASLFVTGCFAGNTVVAKGMIGELAKDDRSRALAYSAYGIVYGICGVTGAVMGGYLADPLLFVGIPVLEQLPYLVACSVGSFTALISGLVVQFSFSHTSNKGAESSPRRDKSKKGVKNFVYNQISTALDSDNSLLPDDLRSYGRSFDEAGKANQRFEMTQTKRRSSTAGSAFPSDRTSHDNNEDIDSVSDTDSFDNSAINHTLENKSEFYVKHIAPYLNLMTSRTLVPLSMYTLFALSNAIFFTALSLIAAAPIDRGGYNLSQRVSFWSMAGYAFMKIVVKAGYFKANSILGTRWTYRLGVGVMLPAVLLIPGRFGLDWKEYAQSLISSNNATTVADTAALILSNSNTTETTQTARDLITVLFRRSFSAISSKGANHIGYSAPITALVLCTTVMGFGDALTYLSVVMLITDSVPDTQYGLIHGLGGCLASIVRTIGPTLGGVLWETGGANWVVFSCVAFIIVTEFSVSFLK</sequence>
<evidence type="ECO:0000313" key="9">
    <source>
        <dbReference type="Proteomes" id="UP000320333"/>
    </source>
</evidence>
<keyword evidence="9" id="KW-1185">Reference proteome</keyword>
<evidence type="ECO:0000256" key="4">
    <source>
        <dbReference type="ARBA" id="ARBA00022989"/>
    </source>
</evidence>
<feature type="transmembrane region" description="Helical" evidence="7">
    <location>
        <begin position="183"/>
        <end position="203"/>
    </location>
</feature>
<evidence type="ECO:0008006" key="10">
    <source>
        <dbReference type="Google" id="ProtNLM"/>
    </source>
</evidence>
<dbReference type="InterPro" id="IPR011701">
    <property type="entry name" value="MFS"/>
</dbReference>
<evidence type="ECO:0000256" key="6">
    <source>
        <dbReference type="SAM" id="MobiDB-lite"/>
    </source>
</evidence>
<dbReference type="GO" id="GO:0022857">
    <property type="term" value="F:transmembrane transporter activity"/>
    <property type="evidence" value="ECO:0007669"/>
    <property type="project" value="InterPro"/>
</dbReference>
<feature type="transmembrane region" description="Helical" evidence="7">
    <location>
        <begin position="409"/>
        <end position="429"/>
    </location>
</feature>
<feature type="transmembrane region" description="Helical" evidence="7">
    <location>
        <begin position="21"/>
        <end position="42"/>
    </location>
</feature>
<dbReference type="PANTHER" id="PTHR23504">
    <property type="entry name" value="MAJOR FACILITATOR SUPERFAMILY DOMAIN-CONTAINING PROTEIN 10"/>
    <property type="match status" value="1"/>
</dbReference>
<dbReference type="SUPFAM" id="SSF103473">
    <property type="entry name" value="MFS general substrate transporter"/>
    <property type="match status" value="1"/>
</dbReference>
<comment type="subcellular location">
    <subcellularLocation>
        <location evidence="1">Membrane</location>
        <topology evidence="1">Multi-pass membrane protein</topology>
    </subcellularLocation>
</comment>
<name>A0A507FKU8_9FUNG</name>
<feature type="transmembrane region" description="Helical" evidence="7">
    <location>
        <begin position="54"/>
        <end position="76"/>
    </location>
</feature>
<evidence type="ECO:0000256" key="7">
    <source>
        <dbReference type="SAM" id="Phobius"/>
    </source>
</evidence>
<feature type="region of interest" description="Disordered" evidence="6">
    <location>
        <begin position="265"/>
        <end position="303"/>
    </location>
</feature>
<accession>A0A507FKU8</accession>
<evidence type="ECO:0000256" key="5">
    <source>
        <dbReference type="ARBA" id="ARBA00023136"/>
    </source>
</evidence>
<dbReference type="GO" id="GO:0016020">
    <property type="term" value="C:membrane"/>
    <property type="evidence" value="ECO:0007669"/>
    <property type="project" value="UniProtKB-SubCell"/>
</dbReference>
<dbReference type="OrthoDB" id="419616at2759"/>
<dbReference type="PROSITE" id="PS00216">
    <property type="entry name" value="SUGAR_TRANSPORT_1"/>
    <property type="match status" value="1"/>
</dbReference>
<reference evidence="8 9" key="1">
    <citation type="journal article" date="2019" name="Sci. Rep.">
        <title>Comparative genomics of chytrid fungi reveal insights into the obligate biotrophic and pathogenic lifestyle of Synchytrium endobioticum.</title>
        <authorList>
            <person name="van de Vossenberg B.T.L.H."/>
            <person name="Warris S."/>
            <person name="Nguyen H.D.T."/>
            <person name="van Gent-Pelzer M.P.E."/>
            <person name="Joly D.L."/>
            <person name="van de Geest H.C."/>
            <person name="Bonants P.J.M."/>
            <person name="Smith D.S."/>
            <person name="Levesque C.A."/>
            <person name="van der Lee T.A.J."/>
        </authorList>
    </citation>
    <scope>NUCLEOTIDE SEQUENCE [LARGE SCALE GENOMIC DNA]</scope>
    <source>
        <strain evidence="8 9">CBS 675.73</strain>
    </source>
</reference>
<gene>
    <name evidence="8" type="ORF">CcCBS67573_g02678</name>
</gene>